<dbReference type="KEGG" id="fll:EI427_20450"/>
<keyword evidence="3" id="KW-1185">Reference proteome</keyword>
<feature type="transmembrane region" description="Helical" evidence="1">
    <location>
        <begin position="70"/>
        <end position="88"/>
    </location>
</feature>
<dbReference type="RefSeq" id="WP_126618240.1">
    <property type="nucleotide sequence ID" value="NZ_CP034562.1"/>
</dbReference>
<proteinExistence type="predicted"/>
<dbReference type="Proteomes" id="UP000267268">
    <property type="component" value="Chromosome 1"/>
</dbReference>
<keyword evidence="1" id="KW-0472">Membrane</keyword>
<feature type="transmembrane region" description="Helical" evidence="1">
    <location>
        <begin position="95"/>
        <end position="114"/>
    </location>
</feature>
<dbReference type="AlphaFoldDB" id="A0A3Q9FQ15"/>
<dbReference type="OrthoDB" id="327431at2"/>
<keyword evidence="1" id="KW-0812">Transmembrane</keyword>
<evidence type="ECO:0000256" key="1">
    <source>
        <dbReference type="SAM" id="Phobius"/>
    </source>
</evidence>
<evidence type="ECO:0000313" key="3">
    <source>
        <dbReference type="Proteomes" id="UP000267268"/>
    </source>
</evidence>
<feature type="transmembrane region" description="Helical" evidence="1">
    <location>
        <begin position="207"/>
        <end position="225"/>
    </location>
</feature>
<accession>A0A3Q9FQ15</accession>
<sequence length="232" mass="26533">MLAGHFSTALIAHNKSYPKGTFLYFLIGSQLQDLLWFLLHYLNVETTEPTDVFNVTLHNMTANMLFSHDLLPQMFWLILVFAFGRLFFKSTRIGLIGSAIVAGHFILDFFSGYPHHVFGEDSSSIGLGLYISNVYSAIAIEAVFCITVLWYFFMQEIKEGIHRTITNKIAIIGLFIFGIAFMATIATTSFRDWFSIPDFNLAFNSNIPTLIITYFGMIFYLNYFVRKTDNTK</sequence>
<feature type="transmembrane region" description="Helical" evidence="1">
    <location>
        <begin position="134"/>
        <end position="153"/>
    </location>
</feature>
<gene>
    <name evidence="2" type="ORF">EI427_20450</name>
</gene>
<feature type="transmembrane region" description="Helical" evidence="1">
    <location>
        <begin position="21"/>
        <end position="42"/>
    </location>
</feature>
<reference evidence="2 3" key="1">
    <citation type="submission" date="2018-12" db="EMBL/GenBank/DDBJ databases">
        <title>Flammeovirga pectinis sp. nov., isolated from the gut of the Korean scallop, Patinopecten yessoensis.</title>
        <authorList>
            <person name="Bae J.-W."/>
            <person name="Jeong Y.-S."/>
            <person name="Kang W."/>
        </authorList>
    </citation>
    <scope>NUCLEOTIDE SEQUENCE [LARGE SCALE GENOMIC DNA]</scope>
    <source>
        <strain evidence="2 3">L12M1</strain>
    </source>
</reference>
<protein>
    <submittedName>
        <fullName evidence="2">Uncharacterized protein</fullName>
    </submittedName>
</protein>
<dbReference type="EMBL" id="CP034562">
    <property type="protein sequence ID" value="AZQ64495.1"/>
    <property type="molecule type" value="Genomic_DNA"/>
</dbReference>
<keyword evidence="1" id="KW-1133">Transmembrane helix</keyword>
<feature type="transmembrane region" description="Helical" evidence="1">
    <location>
        <begin position="165"/>
        <end position="187"/>
    </location>
</feature>
<organism evidence="2 3">
    <name type="scientific">Flammeovirga pectinis</name>
    <dbReference type="NCBI Taxonomy" id="2494373"/>
    <lineage>
        <taxon>Bacteria</taxon>
        <taxon>Pseudomonadati</taxon>
        <taxon>Bacteroidota</taxon>
        <taxon>Cytophagia</taxon>
        <taxon>Cytophagales</taxon>
        <taxon>Flammeovirgaceae</taxon>
        <taxon>Flammeovirga</taxon>
    </lineage>
</organism>
<name>A0A3Q9FQ15_9BACT</name>
<evidence type="ECO:0000313" key="2">
    <source>
        <dbReference type="EMBL" id="AZQ64495.1"/>
    </source>
</evidence>